<feature type="region of interest" description="Disordered" evidence="11">
    <location>
        <begin position="401"/>
        <end position="444"/>
    </location>
</feature>
<keyword evidence="6" id="KW-0812">Transmembrane</keyword>
<evidence type="ECO:0000256" key="2">
    <source>
        <dbReference type="ARBA" id="ARBA00004922"/>
    </source>
</evidence>
<evidence type="ECO:0000256" key="8">
    <source>
        <dbReference type="ARBA" id="ARBA00022989"/>
    </source>
</evidence>
<reference evidence="12" key="1">
    <citation type="submission" date="2015-08" db="EMBL/GenBank/DDBJ databases">
        <authorList>
            <person name="Babu N.S."/>
            <person name="Beckwith C.J."/>
            <person name="Beseler K.G."/>
            <person name="Brison A."/>
            <person name="Carone J.V."/>
            <person name="Caskin T.P."/>
            <person name="Diamond M."/>
            <person name="Durham M.E."/>
            <person name="Foxe J.M."/>
            <person name="Go M."/>
            <person name="Henderson B.A."/>
            <person name="Jones I.B."/>
            <person name="McGettigan J.A."/>
            <person name="Micheletti S.J."/>
            <person name="Nasrallah M.E."/>
            <person name="Ortiz D."/>
            <person name="Piller C.R."/>
            <person name="Privatt S.R."/>
            <person name="Schneider S.L."/>
            <person name="Sharp S."/>
            <person name="Smith T.C."/>
            <person name="Stanton J.D."/>
            <person name="Ullery H.E."/>
            <person name="Wilson R.J."/>
            <person name="Serrano M.G."/>
            <person name="Buck G."/>
            <person name="Lee V."/>
            <person name="Wang Y."/>
            <person name="Carvalho R."/>
            <person name="Voegtly L."/>
            <person name="Shi R."/>
            <person name="Duckworth R."/>
            <person name="Johnson A."/>
            <person name="Loviza R."/>
            <person name="Walstead R."/>
            <person name="Shah Z."/>
            <person name="Kiflezghi M."/>
            <person name="Wade K."/>
            <person name="Ball S.L."/>
            <person name="Bradley K.W."/>
            <person name="Asai D.J."/>
            <person name="Bowman C.A."/>
            <person name="Russell D.A."/>
            <person name="Pope W.H."/>
            <person name="Jacobs-Sera D."/>
            <person name="Hendrix R.W."/>
            <person name="Hatfull G.F."/>
        </authorList>
    </citation>
    <scope>NUCLEOTIDE SEQUENCE</scope>
</reference>
<dbReference type="PANTHER" id="PTHR11214">
    <property type="entry name" value="BETA-1,3-N-ACETYLGLUCOSAMINYLTRANSFERASE"/>
    <property type="match status" value="1"/>
</dbReference>
<evidence type="ECO:0000256" key="7">
    <source>
        <dbReference type="ARBA" id="ARBA00022968"/>
    </source>
</evidence>
<organism evidence="12">
    <name type="scientific">Auxenochlorella protothecoides</name>
    <name type="common">Green microalga</name>
    <name type="synonym">Chlorella protothecoides</name>
    <dbReference type="NCBI Taxonomy" id="3075"/>
    <lineage>
        <taxon>Eukaryota</taxon>
        <taxon>Viridiplantae</taxon>
        <taxon>Chlorophyta</taxon>
        <taxon>core chlorophytes</taxon>
        <taxon>Trebouxiophyceae</taxon>
        <taxon>Chlorellales</taxon>
        <taxon>Chlorellaceae</taxon>
        <taxon>Auxenochlorella</taxon>
    </lineage>
</organism>
<dbReference type="GO" id="GO:0016758">
    <property type="term" value="F:hexosyltransferase activity"/>
    <property type="evidence" value="ECO:0007669"/>
    <property type="project" value="InterPro"/>
</dbReference>
<keyword evidence="7" id="KW-0735">Signal-anchor</keyword>
<comment type="subcellular location">
    <subcellularLocation>
        <location evidence="1">Golgi apparatus membrane</location>
        <topology evidence="1">Single-pass type II membrane protein</topology>
    </subcellularLocation>
</comment>
<feature type="compositionally biased region" description="Acidic residues" evidence="11">
    <location>
        <begin position="410"/>
        <end position="419"/>
    </location>
</feature>
<dbReference type="Pfam" id="PF01762">
    <property type="entry name" value="Galactosyl_T"/>
    <property type="match status" value="1"/>
</dbReference>
<comment type="pathway">
    <text evidence="2">Protein modification; protein glycosylation.</text>
</comment>
<sequence>MVGLPTGFRTRTRSENCLPIIHDSAGASPGTTDSQHRRPRPRPSHATLLKCLLGVSLAMLVTYEVWQLGGSGAQLEGGLPTPRGPLPGHRAAAARGGRVEFGAPGLFVPLQDALDLDFPSQPAEVALLGELPPGGKLPPGKRDEAQMTLGDVMKLYVDTAGDSDRRRLAGDDVSGEDEPEGVGDSVRILVGVTSACCSPRARARRDSVRRTWIKRTRALHPNVDIVFFLSQPENASVAAKALGPIAEELAEHGDIVIVRGPDTYMDLPNKTFRMLRFGHAHPTGYTHILKTDDDCYLRVSHLLKALRVRPAPSLFHRAPRDGGGAAGGAGASPSATRLALERLAARQGLTLHTDGLTLYNDRGLEGGGRGGPATPPRFVDDEEGHSVSVAALAAGTRARAARMRARARDDEDGDEDADEAGTGQRRRALAGPLPASYPSPPRAPDGPFRLSGVYLGCMENKAGFHPIRDPASKWYVSEEQLPNSAVPFGVKYLAGWGYVLSRDLFTRIVHKTNLWAADPESAPAWYTLLAWEDVLIGMMLMDVVDLPEDHRGFRAAWRSCPAETVLRHLDVDAPALLDGLYAQEESGLWGARPVQCSSGKFLPGDYSGWKAWRDTLPFVERL</sequence>
<keyword evidence="4" id="KW-0328">Glycosyltransferase</keyword>
<name>A0A1D1ZSM0_AUXPR</name>
<dbReference type="InterPro" id="IPR002659">
    <property type="entry name" value="Glyco_trans_31"/>
</dbReference>
<evidence type="ECO:0000313" key="12">
    <source>
        <dbReference type="EMBL" id="JAT69811.1"/>
    </source>
</evidence>
<dbReference type="EMBL" id="GDKF01008811">
    <property type="protein sequence ID" value="JAT69811.1"/>
    <property type="molecule type" value="Transcribed_RNA"/>
</dbReference>
<feature type="compositionally biased region" description="Pro residues" evidence="11">
    <location>
        <begin position="435"/>
        <end position="444"/>
    </location>
</feature>
<protein>
    <submittedName>
        <fullName evidence="12">Uncharacterized protein</fullName>
    </submittedName>
</protein>
<accession>A0A1D1ZSM0</accession>
<evidence type="ECO:0000256" key="6">
    <source>
        <dbReference type="ARBA" id="ARBA00022692"/>
    </source>
</evidence>
<feature type="region of interest" description="Disordered" evidence="11">
    <location>
        <begin position="362"/>
        <end position="381"/>
    </location>
</feature>
<keyword evidence="9" id="KW-0333">Golgi apparatus</keyword>
<feature type="region of interest" description="Disordered" evidence="11">
    <location>
        <begin position="18"/>
        <end position="43"/>
    </location>
</feature>
<evidence type="ECO:0000256" key="9">
    <source>
        <dbReference type="ARBA" id="ARBA00023034"/>
    </source>
</evidence>
<dbReference type="GO" id="GO:0000139">
    <property type="term" value="C:Golgi membrane"/>
    <property type="evidence" value="ECO:0007669"/>
    <property type="project" value="UniProtKB-SubCell"/>
</dbReference>
<evidence type="ECO:0000256" key="11">
    <source>
        <dbReference type="SAM" id="MobiDB-lite"/>
    </source>
</evidence>
<evidence type="ECO:0000256" key="10">
    <source>
        <dbReference type="ARBA" id="ARBA00023136"/>
    </source>
</evidence>
<evidence type="ECO:0000256" key="3">
    <source>
        <dbReference type="ARBA" id="ARBA00008661"/>
    </source>
</evidence>
<evidence type="ECO:0000256" key="1">
    <source>
        <dbReference type="ARBA" id="ARBA00004323"/>
    </source>
</evidence>
<keyword evidence="10" id="KW-0472">Membrane</keyword>
<comment type="similarity">
    <text evidence="3">Belongs to the glycosyltransferase 31 family.</text>
</comment>
<keyword evidence="5" id="KW-0808">Transferase</keyword>
<evidence type="ECO:0000256" key="4">
    <source>
        <dbReference type="ARBA" id="ARBA00022676"/>
    </source>
</evidence>
<keyword evidence="8" id="KW-1133">Transmembrane helix</keyword>
<proteinExistence type="inferred from homology"/>
<dbReference type="AlphaFoldDB" id="A0A1D1ZSM0"/>
<evidence type="ECO:0000256" key="5">
    <source>
        <dbReference type="ARBA" id="ARBA00022679"/>
    </source>
</evidence>
<dbReference type="UniPathway" id="UPA00378"/>
<dbReference type="Gene3D" id="3.90.550.50">
    <property type="match status" value="1"/>
</dbReference>
<gene>
    <name evidence="12" type="ORF">g.3125</name>
</gene>